<organism evidence="2 3">
    <name type="scientific">Methanoculleus nereidis</name>
    <dbReference type="NCBI Taxonomy" id="2735141"/>
    <lineage>
        <taxon>Archaea</taxon>
        <taxon>Methanobacteriati</taxon>
        <taxon>Methanobacteriota</taxon>
        <taxon>Stenosarchaea group</taxon>
        <taxon>Methanomicrobia</taxon>
        <taxon>Methanomicrobiales</taxon>
        <taxon>Methanomicrobiaceae</taxon>
        <taxon>Methanoculleus</taxon>
    </lineage>
</organism>
<keyword evidence="3" id="KW-1185">Reference proteome</keyword>
<evidence type="ECO:0000313" key="2">
    <source>
        <dbReference type="EMBL" id="MDV4343120.1"/>
    </source>
</evidence>
<evidence type="ECO:0000313" key="3">
    <source>
        <dbReference type="Proteomes" id="UP001273768"/>
    </source>
</evidence>
<proteinExistence type="predicted"/>
<accession>A0ABU3Z3D8</accession>
<sequence>MHLRAPAMAACHDREVLREYRRANPNKRLVLDTFSSHHAIVVGQYAAGNGIRLVHLPPYSPDRSPIEQVWRAIKRGKSRRRPSRAMNT</sequence>
<dbReference type="Proteomes" id="UP001273768">
    <property type="component" value="Unassembled WGS sequence"/>
</dbReference>
<dbReference type="Pfam" id="PF13358">
    <property type="entry name" value="DDE_3"/>
    <property type="match status" value="1"/>
</dbReference>
<dbReference type="Gene3D" id="3.30.420.10">
    <property type="entry name" value="Ribonuclease H-like superfamily/Ribonuclease H"/>
    <property type="match status" value="1"/>
</dbReference>
<dbReference type="InterPro" id="IPR036397">
    <property type="entry name" value="RNaseH_sf"/>
</dbReference>
<name>A0ABU3Z3D8_9EURY</name>
<feature type="domain" description="Tc1-like transposase DDE" evidence="1">
    <location>
        <begin position="16"/>
        <end position="81"/>
    </location>
</feature>
<reference evidence="2 3" key="1">
    <citation type="submission" date="2020-05" db="EMBL/GenBank/DDBJ databases">
        <title>Isolation and characterization of methanoarchaea from a cold seep at offshore SW Taiwan.</title>
        <authorList>
            <person name="Chen Y.-W."/>
            <person name="Chen S.-C."/>
            <person name="Lai M.-C."/>
        </authorList>
    </citation>
    <scope>NUCLEOTIDE SEQUENCE [LARGE SCALE GENOMIC DNA]</scope>
    <source>
        <strain evidence="2 3">YWC-01</strain>
    </source>
</reference>
<gene>
    <name evidence="2" type="ORF">HL657_08065</name>
</gene>
<dbReference type="EMBL" id="JABFFQ010000005">
    <property type="protein sequence ID" value="MDV4343120.1"/>
    <property type="molecule type" value="Genomic_DNA"/>
</dbReference>
<protein>
    <recommendedName>
        <fullName evidence="1">Tc1-like transposase DDE domain-containing protein</fullName>
    </recommendedName>
</protein>
<dbReference type="InterPro" id="IPR038717">
    <property type="entry name" value="Tc1-like_DDE_dom"/>
</dbReference>
<comment type="caution">
    <text evidence="2">The sequence shown here is derived from an EMBL/GenBank/DDBJ whole genome shotgun (WGS) entry which is preliminary data.</text>
</comment>
<evidence type="ECO:0000259" key="1">
    <source>
        <dbReference type="Pfam" id="PF13358"/>
    </source>
</evidence>